<dbReference type="EMBL" id="JXAL01000033">
    <property type="protein sequence ID" value="KIL34297.1"/>
    <property type="molecule type" value="Genomic_DNA"/>
</dbReference>
<dbReference type="Proteomes" id="UP000054526">
    <property type="component" value="Unassembled WGS sequence"/>
</dbReference>
<dbReference type="InterPro" id="IPR035906">
    <property type="entry name" value="MetI-like_sf"/>
</dbReference>
<keyword evidence="2 7" id="KW-0813">Transport</keyword>
<dbReference type="SUPFAM" id="SSF161098">
    <property type="entry name" value="MetI-like"/>
    <property type="match status" value="1"/>
</dbReference>
<sequence>MTPLKKRQTVTGYLFSLPWIAYFLVFMLYPLILAFKISFQKVSVTQPHKAEFVGFGNWVKVAADPVFWKSVFNVIYNQSIFISLLFVISLGLALLLKEVTKGGAIFRTLYFLPVITSVTVAIAVFIVLLGVNGPVQQLLVSIGILDKPTDWMITKWWAMPIVAIFNSWKWFAIQMIIFLGGLMTINPEIYEAAEIDGAGWWQRFWNVTIPQLKPQIVFVSTMNIINGMQMFTESLMFFGSSGGPYKAGMTPVLYLYKTGFNDMDMGYASSIGLFLMLIIVVLTTVQWKIMNRNETKA</sequence>
<feature type="transmembrane region" description="Helical" evidence="7">
    <location>
        <begin position="75"/>
        <end position="96"/>
    </location>
</feature>
<keyword evidence="5 7" id="KW-1133">Transmembrane helix</keyword>
<dbReference type="RefSeq" id="WP_041067171.1">
    <property type="nucleotide sequence ID" value="NZ_JXAL01000033.1"/>
</dbReference>
<feature type="domain" description="ABC transmembrane type-1" evidence="8">
    <location>
        <begin position="71"/>
        <end position="286"/>
    </location>
</feature>
<keyword evidence="4 7" id="KW-0812">Transmembrane</keyword>
<evidence type="ECO:0000256" key="6">
    <source>
        <dbReference type="ARBA" id="ARBA00023136"/>
    </source>
</evidence>
<evidence type="ECO:0000313" key="10">
    <source>
        <dbReference type="Proteomes" id="UP000054526"/>
    </source>
</evidence>
<feature type="transmembrane region" description="Helical" evidence="7">
    <location>
        <begin position="12"/>
        <end position="32"/>
    </location>
</feature>
<comment type="subcellular location">
    <subcellularLocation>
        <location evidence="1 7">Cell membrane</location>
        <topology evidence="1 7">Multi-pass membrane protein</topology>
    </subcellularLocation>
</comment>
<reference evidence="9 10" key="1">
    <citation type="submission" date="2014-12" db="EMBL/GenBank/DDBJ databases">
        <title>Draft genome sequence of Cohnella kolymensis strain B-2846.</title>
        <authorList>
            <person name="Karlyshev A.V."/>
            <person name="Kudryashova E.B."/>
        </authorList>
    </citation>
    <scope>NUCLEOTIDE SEQUENCE [LARGE SCALE GENOMIC DNA]</scope>
    <source>
        <strain evidence="9 10">VKM B-2846</strain>
    </source>
</reference>
<protein>
    <submittedName>
        <fullName evidence="9">Sugar ABC transporter permease</fullName>
    </submittedName>
</protein>
<feature type="transmembrane region" description="Helical" evidence="7">
    <location>
        <begin position="156"/>
        <end position="179"/>
    </location>
</feature>
<evidence type="ECO:0000259" key="8">
    <source>
        <dbReference type="PROSITE" id="PS50928"/>
    </source>
</evidence>
<evidence type="ECO:0000256" key="3">
    <source>
        <dbReference type="ARBA" id="ARBA00022475"/>
    </source>
</evidence>
<dbReference type="Gene3D" id="1.10.3720.10">
    <property type="entry name" value="MetI-like"/>
    <property type="match status" value="1"/>
</dbReference>
<evidence type="ECO:0000256" key="7">
    <source>
        <dbReference type="RuleBase" id="RU363032"/>
    </source>
</evidence>
<proteinExistence type="inferred from homology"/>
<comment type="similarity">
    <text evidence="7">Belongs to the binding-protein-dependent transport system permease family.</text>
</comment>
<dbReference type="CDD" id="cd06261">
    <property type="entry name" value="TM_PBP2"/>
    <property type="match status" value="1"/>
</dbReference>
<dbReference type="PANTHER" id="PTHR43227">
    <property type="entry name" value="BLL4140 PROTEIN"/>
    <property type="match status" value="1"/>
</dbReference>
<gene>
    <name evidence="9" type="ORF">SD71_19780</name>
</gene>
<comment type="caution">
    <text evidence="9">The sequence shown here is derived from an EMBL/GenBank/DDBJ whole genome shotgun (WGS) entry which is preliminary data.</text>
</comment>
<dbReference type="PROSITE" id="PS50928">
    <property type="entry name" value="ABC_TM1"/>
    <property type="match status" value="1"/>
</dbReference>
<evidence type="ECO:0000256" key="1">
    <source>
        <dbReference type="ARBA" id="ARBA00004651"/>
    </source>
</evidence>
<dbReference type="Pfam" id="PF00528">
    <property type="entry name" value="BPD_transp_1"/>
    <property type="match status" value="1"/>
</dbReference>
<feature type="transmembrane region" description="Helical" evidence="7">
    <location>
        <begin position="108"/>
        <end position="131"/>
    </location>
</feature>
<evidence type="ECO:0000256" key="5">
    <source>
        <dbReference type="ARBA" id="ARBA00022989"/>
    </source>
</evidence>
<keyword evidence="10" id="KW-1185">Reference proteome</keyword>
<evidence type="ECO:0000256" key="4">
    <source>
        <dbReference type="ARBA" id="ARBA00022692"/>
    </source>
</evidence>
<keyword evidence="3" id="KW-1003">Cell membrane</keyword>
<evidence type="ECO:0000256" key="2">
    <source>
        <dbReference type="ARBA" id="ARBA00022448"/>
    </source>
</evidence>
<dbReference type="InterPro" id="IPR000515">
    <property type="entry name" value="MetI-like"/>
</dbReference>
<name>A0ABR5A047_9BACL</name>
<dbReference type="InterPro" id="IPR050809">
    <property type="entry name" value="UgpAE/MalFG_permease"/>
</dbReference>
<evidence type="ECO:0000313" key="9">
    <source>
        <dbReference type="EMBL" id="KIL34297.1"/>
    </source>
</evidence>
<feature type="transmembrane region" description="Helical" evidence="7">
    <location>
        <begin position="267"/>
        <end position="287"/>
    </location>
</feature>
<accession>A0ABR5A047</accession>
<keyword evidence="6 7" id="KW-0472">Membrane</keyword>
<organism evidence="9 10">
    <name type="scientific">Cohnella kolymensis</name>
    <dbReference type="NCBI Taxonomy" id="1590652"/>
    <lineage>
        <taxon>Bacteria</taxon>
        <taxon>Bacillati</taxon>
        <taxon>Bacillota</taxon>
        <taxon>Bacilli</taxon>
        <taxon>Bacillales</taxon>
        <taxon>Paenibacillaceae</taxon>
        <taxon>Cohnella</taxon>
    </lineage>
</organism>
<dbReference type="PANTHER" id="PTHR43227:SF11">
    <property type="entry name" value="BLL4140 PROTEIN"/>
    <property type="match status" value="1"/>
</dbReference>